<dbReference type="SUPFAM" id="SSF52317">
    <property type="entry name" value="Class I glutamine amidotransferase-like"/>
    <property type="match status" value="2"/>
</dbReference>
<accession>R9PE66</accession>
<dbReference type="InterPro" id="IPR027417">
    <property type="entry name" value="P-loop_NTPase"/>
</dbReference>
<name>R9PE66_PSEHS</name>
<comment type="similarity">
    <text evidence="2 9">Belongs to the CTP synthase family.</text>
</comment>
<feature type="domain" description="Glutamine amidotransferase" evidence="11">
    <location>
        <begin position="316"/>
        <end position="503"/>
    </location>
</feature>
<comment type="function">
    <text evidence="9">Catalyzes the ATP-dependent amination of UTP to CTP with either L-glutamine or ammonia as the source of nitrogen.</text>
</comment>
<keyword evidence="14" id="KW-1185">Reference proteome</keyword>
<dbReference type="Pfam" id="PF00117">
    <property type="entry name" value="GATase"/>
    <property type="match status" value="1"/>
</dbReference>
<evidence type="ECO:0000256" key="5">
    <source>
        <dbReference type="ARBA" id="ARBA00022840"/>
    </source>
</evidence>
<dbReference type="InterPro" id="IPR004468">
    <property type="entry name" value="CTP_synthase"/>
</dbReference>
<feature type="domain" description="CTP synthase N-terminal" evidence="12">
    <location>
        <begin position="2"/>
        <end position="270"/>
    </location>
</feature>
<evidence type="ECO:0000259" key="12">
    <source>
        <dbReference type="Pfam" id="PF06418"/>
    </source>
</evidence>
<evidence type="ECO:0000256" key="6">
    <source>
        <dbReference type="ARBA" id="ARBA00022962"/>
    </source>
</evidence>
<evidence type="ECO:0000313" key="13">
    <source>
        <dbReference type="EMBL" id="GAC99547.1"/>
    </source>
</evidence>
<dbReference type="GO" id="GO:0003883">
    <property type="term" value="F:CTP synthase activity"/>
    <property type="evidence" value="ECO:0007669"/>
    <property type="project" value="UniProtKB-UniRule"/>
</dbReference>
<dbReference type="GO" id="GO:0005737">
    <property type="term" value="C:cytoplasm"/>
    <property type="evidence" value="ECO:0007669"/>
    <property type="project" value="TreeGrafter"/>
</dbReference>
<dbReference type="SUPFAM" id="SSF52540">
    <property type="entry name" value="P-loop containing nucleoside triphosphate hydrolases"/>
    <property type="match status" value="1"/>
</dbReference>
<dbReference type="AlphaFoldDB" id="R9PE66"/>
<dbReference type="CDD" id="cd03113">
    <property type="entry name" value="CTPS_N"/>
    <property type="match status" value="1"/>
</dbReference>
<feature type="region of interest" description="Disordered" evidence="10">
    <location>
        <begin position="639"/>
        <end position="665"/>
    </location>
</feature>
<keyword evidence="7 9" id="KW-0665">Pyrimidine biosynthesis</keyword>
<dbReference type="GO" id="GO:0019856">
    <property type="term" value="P:pyrimidine nucleobase biosynthetic process"/>
    <property type="evidence" value="ECO:0007669"/>
    <property type="project" value="TreeGrafter"/>
</dbReference>
<reference evidence="14" key="1">
    <citation type="journal article" date="2013" name="Genome Announc.">
        <title>Draft genome sequence of the basidiomycetous yeast-like fungus Pseudozyma hubeiensis SY62, which produces an abundant amount of the biosurfactant mannosylerythritol lipids.</title>
        <authorList>
            <person name="Konishi M."/>
            <person name="Hatada Y."/>
            <person name="Horiuchi J."/>
        </authorList>
    </citation>
    <scope>NUCLEOTIDE SEQUENCE [LARGE SCALE GENOMIC DNA]</scope>
    <source>
        <strain evidence="14">SY62</strain>
    </source>
</reference>
<proteinExistence type="inferred from homology"/>
<keyword evidence="4 9" id="KW-0547">Nucleotide-binding</keyword>
<protein>
    <recommendedName>
        <fullName evidence="9">CTP synthase</fullName>
        <ecNumber evidence="9">6.3.4.2</ecNumber>
    </recommendedName>
    <alternativeName>
        <fullName evidence="9">UTP--ammonia ligase</fullName>
    </alternativeName>
</protein>
<keyword evidence="3 9" id="KW-0436">Ligase</keyword>
<evidence type="ECO:0000256" key="10">
    <source>
        <dbReference type="SAM" id="MobiDB-lite"/>
    </source>
</evidence>
<dbReference type="GO" id="GO:0044210">
    <property type="term" value="P:'de novo' CTP biosynthetic process"/>
    <property type="evidence" value="ECO:0007669"/>
    <property type="project" value="UniProtKB-UniRule"/>
</dbReference>
<dbReference type="FunFam" id="3.40.50.880:FF:000069">
    <property type="entry name" value="CTP synthase"/>
    <property type="match status" value="1"/>
</dbReference>
<sequence>MKYIVVSGGVISGIGKGVIASSTGLLLKTLGLRVTAIKVDPYMNIDAGTMSPTEHGEVYVLDDGGEADLDLGNYERYLDVTLSRDNNITTGKIYREVIEKERKGDYLGKTVQIVPHLTNAIQDWIEGVAQRPVDGSGESPEVCIIELGGTVGDIESAPFVEAMRQFQFRVGHENFALIHVSLVPLIGGEQKTKPTQAAIRDLRGLGLVPDMIAARCPVPLERAVINKLSMFCHVGPEQVMAVHDVSSTYHVPLLLEEQGMVRFFQKRLGLDVNGSIPRPLKEQGRELRTRWRELTLGHDRMIDKVEIVLVGKYTSLHDSYMSVVKSLEHAALRCHRKLELKWVESSDLEPSAESDDPVKYHQAWQALCSAKGILVPGGFGTRGTEGMISAARWAREKKVPYLGICLGFQIAVIEYVRNVLGIETAGSAELDANCKDPVVIYMPEISKTHLGGTMRLGLRPSIFQKGTEEWSKIRQLYGSQPVVWERHRHRYEVNPEYVERIENAAANPAAKASPQKIPSDIPAASPPFTSPRLGSSSSFADAAQQAFTGVDELKFVGRDEKGERMQIAELRHHPYFVGMQAHPEFCSRPLNPSPPFLGFIAASAGLLEEQLAMQKNYVPPHPKSHMISESEMIKRREAGELDDKPATTPPGAATPTRGLSVNKGPKADLAVAARIAAAEKANGAAADH</sequence>
<dbReference type="InterPro" id="IPR017926">
    <property type="entry name" value="GATASE"/>
</dbReference>
<dbReference type="HOGENOM" id="CLU_011675_5_0_1"/>
<dbReference type="GO" id="GO:0042802">
    <property type="term" value="F:identical protein binding"/>
    <property type="evidence" value="ECO:0007669"/>
    <property type="project" value="TreeGrafter"/>
</dbReference>
<evidence type="ECO:0000256" key="3">
    <source>
        <dbReference type="ARBA" id="ARBA00022598"/>
    </source>
</evidence>
<comment type="pathway">
    <text evidence="1 9">Pyrimidine metabolism; CTP biosynthesis via de novo pathway; CTP from UDP: step 2/2.</text>
</comment>
<dbReference type="NCBIfam" id="NF003792">
    <property type="entry name" value="PRK05380.1"/>
    <property type="match status" value="1"/>
</dbReference>
<evidence type="ECO:0000256" key="9">
    <source>
        <dbReference type="RuleBase" id="RU810713"/>
    </source>
</evidence>
<dbReference type="Gene3D" id="3.40.50.880">
    <property type="match status" value="2"/>
</dbReference>
<dbReference type="InterPro" id="IPR017456">
    <property type="entry name" value="CTP_synthase_N"/>
</dbReference>
<dbReference type="EC" id="6.3.4.2" evidence="9"/>
<dbReference type="RefSeq" id="XP_012193134.1">
    <property type="nucleotide sequence ID" value="XM_012337744.1"/>
</dbReference>
<dbReference type="OrthoDB" id="1739076at2759"/>
<evidence type="ECO:0000256" key="4">
    <source>
        <dbReference type="ARBA" id="ARBA00022741"/>
    </source>
</evidence>
<dbReference type="InterPro" id="IPR029062">
    <property type="entry name" value="Class_I_gatase-like"/>
</dbReference>
<dbReference type="GeneID" id="24112413"/>
<evidence type="ECO:0000256" key="8">
    <source>
        <dbReference type="ARBA" id="ARBA00047781"/>
    </source>
</evidence>
<gene>
    <name evidence="13" type="ORF">PHSY_007149</name>
</gene>
<dbReference type="Gene3D" id="3.40.50.300">
    <property type="entry name" value="P-loop containing nucleotide triphosphate hydrolases"/>
    <property type="match status" value="1"/>
</dbReference>
<dbReference type="GO" id="GO:0097268">
    <property type="term" value="C:cytoophidium"/>
    <property type="evidence" value="ECO:0007669"/>
    <property type="project" value="TreeGrafter"/>
</dbReference>
<dbReference type="UniPathway" id="UPA00159">
    <property type="reaction ID" value="UER00277"/>
</dbReference>
<evidence type="ECO:0000256" key="7">
    <source>
        <dbReference type="ARBA" id="ARBA00022975"/>
    </source>
</evidence>
<dbReference type="PROSITE" id="PS51273">
    <property type="entry name" value="GATASE_TYPE_1"/>
    <property type="match status" value="1"/>
</dbReference>
<keyword evidence="6 9" id="KW-0315">Glutamine amidotransferase</keyword>
<evidence type="ECO:0000256" key="1">
    <source>
        <dbReference type="ARBA" id="ARBA00005171"/>
    </source>
</evidence>
<dbReference type="GO" id="GO:0005524">
    <property type="term" value="F:ATP binding"/>
    <property type="evidence" value="ECO:0007669"/>
    <property type="project" value="UniProtKB-KW"/>
</dbReference>
<dbReference type="EMBL" id="DF238831">
    <property type="protein sequence ID" value="GAC99547.1"/>
    <property type="molecule type" value="Genomic_DNA"/>
</dbReference>
<dbReference type="NCBIfam" id="TIGR00337">
    <property type="entry name" value="PyrG"/>
    <property type="match status" value="1"/>
</dbReference>
<dbReference type="Proteomes" id="UP000014071">
    <property type="component" value="Unassembled WGS sequence"/>
</dbReference>
<dbReference type="STRING" id="1305764.R9PE66"/>
<evidence type="ECO:0000259" key="11">
    <source>
        <dbReference type="Pfam" id="PF00117"/>
    </source>
</evidence>
<dbReference type="PANTHER" id="PTHR11550:SF0">
    <property type="entry name" value="CTP SYNTHASE-RELATED"/>
    <property type="match status" value="1"/>
</dbReference>
<evidence type="ECO:0000256" key="2">
    <source>
        <dbReference type="ARBA" id="ARBA00007533"/>
    </source>
</evidence>
<dbReference type="Pfam" id="PF06418">
    <property type="entry name" value="CTP_synth_N"/>
    <property type="match status" value="1"/>
</dbReference>
<evidence type="ECO:0000313" key="14">
    <source>
        <dbReference type="Proteomes" id="UP000014071"/>
    </source>
</evidence>
<keyword evidence="5 9" id="KW-0067">ATP-binding</keyword>
<dbReference type="eggNOG" id="KOG2387">
    <property type="taxonomic scope" value="Eukaryota"/>
</dbReference>
<dbReference type="InterPro" id="IPR033828">
    <property type="entry name" value="GATase1_CTP_Synthase"/>
</dbReference>
<dbReference type="FunFam" id="3.40.50.300:FF:000207">
    <property type="entry name" value="CTP synthase"/>
    <property type="match status" value="1"/>
</dbReference>
<comment type="catalytic activity">
    <reaction evidence="8 9">
        <text>UTP + L-glutamine + ATP + H2O = CTP + L-glutamate + ADP + phosphate + 2 H(+)</text>
        <dbReference type="Rhea" id="RHEA:26426"/>
        <dbReference type="ChEBI" id="CHEBI:15377"/>
        <dbReference type="ChEBI" id="CHEBI:15378"/>
        <dbReference type="ChEBI" id="CHEBI:29985"/>
        <dbReference type="ChEBI" id="CHEBI:30616"/>
        <dbReference type="ChEBI" id="CHEBI:37563"/>
        <dbReference type="ChEBI" id="CHEBI:43474"/>
        <dbReference type="ChEBI" id="CHEBI:46398"/>
        <dbReference type="ChEBI" id="CHEBI:58359"/>
        <dbReference type="ChEBI" id="CHEBI:456216"/>
        <dbReference type="EC" id="6.3.4.2"/>
    </reaction>
</comment>
<dbReference type="PANTHER" id="PTHR11550">
    <property type="entry name" value="CTP SYNTHASE"/>
    <property type="match status" value="1"/>
</dbReference>
<dbReference type="CDD" id="cd01746">
    <property type="entry name" value="GATase1_CTP_Synthase"/>
    <property type="match status" value="1"/>
</dbReference>
<organism evidence="13 14">
    <name type="scientific">Pseudozyma hubeiensis (strain SY62)</name>
    <name type="common">Yeast</name>
    <dbReference type="NCBI Taxonomy" id="1305764"/>
    <lineage>
        <taxon>Eukaryota</taxon>
        <taxon>Fungi</taxon>
        <taxon>Dikarya</taxon>
        <taxon>Basidiomycota</taxon>
        <taxon>Ustilaginomycotina</taxon>
        <taxon>Ustilaginomycetes</taxon>
        <taxon>Ustilaginales</taxon>
        <taxon>Ustilaginaceae</taxon>
        <taxon>Pseudozyma</taxon>
    </lineage>
</organism>